<dbReference type="EnsemblBacteria" id="ABK77686">
    <property type="protein sequence ID" value="ABK77686"/>
    <property type="gene ID" value="CENSYa_1055"/>
</dbReference>
<keyword evidence="2" id="KW-0813">Transport</keyword>
<keyword evidence="6" id="KW-1185">Reference proteome</keyword>
<dbReference type="STRING" id="414004.CENSYa_1055"/>
<organism evidence="5 6">
    <name type="scientific">Cenarchaeum symbiosum (strain A)</name>
    <dbReference type="NCBI Taxonomy" id="414004"/>
    <lineage>
        <taxon>Archaea</taxon>
        <taxon>Nitrososphaerota</taxon>
        <taxon>Candidatus Cenarchaeales</taxon>
        <taxon>Candidatus Cenarchaeaceae</taxon>
        <taxon>Candidatus Cenarchaeum</taxon>
    </lineage>
</organism>
<dbReference type="InterPro" id="IPR006127">
    <property type="entry name" value="ZnuA-like"/>
</dbReference>
<feature type="compositionally biased region" description="Basic and acidic residues" evidence="4">
    <location>
        <begin position="260"/>
        <end position="392"/>
    </location>
</feature>
<proteinExistence type="inferred from homology"/>
<evidence type="ECO:0000256" key="2">
    <source>
        <dbReference type="ARBA" id="ARBA00022448"/>
    </source>
</evidence>
<dbReference type="GO" id="GO:0030001">
    <property type="term" value="P:metal ion transport"/>
    <property type="evidence" value="ECO:0007669"/>
    <property type="project" value="InterPro"/>
</dbReference>
<evidence type="ECO:0000256" key="4">
    <source>
        <dbReference type="SAM" id="MobiDB-lite"/>
    </source>
</evidence>
<evidence type="ECO:0000256" key="3">
    <source>
        <dbReference type="ARBA" id="ARBA00022729"/>
    </source>
</evidence>
<accession>A0RWG9</accession>
<comment type="similarity">
    <text evidence="1">Belongs to the bacterial solute-binding protein 9 family.</text>
</comment>
<dbReference type="Pfam" id="PF01297">
    <property type="entry name" value="ZnuA"/>
    <property type="match status" value="1"/>
</dbReference>
<dbReference type="PATRIC" id="fig|414004.10.peg.971"/>
<evidence type="ECO:0000313" key="5">
    <source>
        <dbReference type="EMBL" id="ABK77686.1"/>
    </source>
</evidence>
<protein>
    <submittedName>
        <fullName evidence="5">ABC-type metal ion transport system, periplasmic component/surface adhesin</fullName>
    </submittedName>
</protein>
<dbReference type="SUPFAM" id="SSF53807">
    <property type="entry name" value="Helical backbone' metal receptor"/>
    <property type="match status" value="1"/>
</dbReference>
<evidence type="ECO:0000256" key="1">
    <source>
        <dbReference type="ARBA" id="ARBA00011028"/>
    </source>
</evidence>
<reference evidence="5 6" key="1">
    <citation type="journal article" date="2006" name="Proc. Natl. Acad. Sci. U.S.A.">
        <title>Genomic analysis of the uncultivated marine crenarchaeote Cenarchaeum symbiosum.</title>
        <authorList>
            <person name="Hallam S.J."/>
            <person name="Konstantinidis K.T."/>
            <person name="Putnam N."/>
            <person name="Schleper C."/>
            <person name="Watanabe Y."/>
            <person name="Sugahara J."/>
            <person name="Preston C."/>
            <person name="de la Torre J."/>
            <person name="Richardson P.M."/>
            <person name="DeLong E.F."/>
        </authorList>
    </citation>
    <scope>NUCLEOTIDE SEQUENCE [LARGE SCALE GENOMIC DNA]</scope>
    <source>
        <strain evidence="6">A</strain>
    </source>
</reference>
<sequence>MVRPMVYVISGVVAAAVIVAVIAAAVPGSDTVLEGAMAPGDAAPIEGTLAPGDAAPIERTLVVASFFPYYELARNVAGDAATVEQLTPTGAGAHGWEPGARELQLLKDADVFVYNGLGMEPYVESLRESGEFDHVVFVGASEDLLLGDSSGQNREHDDHDGEARDHDRDDDHERDDDHGREHDDDDHERDDDHGREHDDDDHERDDDHGREHDDDDHERDDDHGREHDDDDDHGREHDDDDHERDDDHGREHDDDDHERDDDHGREHDDDDDHGREHDDDDDHGREHDDDDDHGREHDDDDDHGREHDDDDDHGREHDDDDDHGREHDDDDDHGREHDDDDDHGREHDDDDDHGREHDDDDDHGREHDDDHGREHDDDEGDSGHGHAHHGPDPHTWIDPVLAQKQVLVIESALSAADPENAGTYSRNAAEYNLLLDGIDRDMQSLPEECGVRLVSFHAAPTHLAERYGLDLVSMGQEPDLLASASEIAGFIEAARGTGVILADELADPRLPESMASEAGARVVPFSTIEAVTPEESAAGVTLLDKMEQNVDSMEEALGCR</sequence>
<dbReference type="PANTHER" id="PTHR42953">
    <property type="entry name" value="HIGH-AFFINITY ZINC UPTAKE SYSTEM PROTEIN ZNUA-RELATED"/>
    <property type="match status" value="1"/>
</dbReference>
<dbReference type="GO" id="GO:0046872">
    <property type="term" value="F:metal ion binding"/>
    <property type="evidence" value="ECO:0007669"/>
    <property type="project" value="InterPro"/>
</dbReference>
<feature type="region of interest" description="Disordered" evidence="4">
    <location>
        <begin position="146"/>
        <end position="396"/>
    </location>
</feature>
<gene>
    <name evidence="5" type="ordered locus">CENSYa_1055</name>
</gene>
<dbReference type="AlphaFoldDB" id="A0RWG9"/>
<evidence type="ECO:0000313" key="6">
    <source>
        <dbReference type="Proteomes" id="UP000000758"/>
    </source>
</evidence>
<dbReference type="EMBL" id="DP000238">
    <property type="protein sequence ID" value="ABK77686.1"/>
    <property type="molecule type" value="Genomic_DNA"/>
</dbReference>
<dbReference type="KEGG" id="csy:CENSYa_1055"/>
<feature type="compositionally biased region" description="Basic and acidic residues" evidence="4">
    <location>
        <begin position="153"/>
        <end position="182"/>
    </location>
</feature>
<name>A0RWG9_CENSY</name>
<keyword evidence="3" id="KW-0732">Signal</keyword>
<dbReference type="Gene3D" id="3.40.50.1980">
    <property type="entry name" value="Nitrogenase molybdenum iron protein domain"/>
    <property type="match status" value="3"/>
</dbReference>
<dbReference type="HOGENOM" id="CLU_486277_0_0_2"/>
<dbReference type="PANTHER" id="PTHR42953:SF3">
    <property type="entry name" value="HIGH-AFFINITY ZINC UPTAKE SYSTEM PROTEIN ZNUA"/>
    <property type="match status" value="1"/>
</dbReference>
<feature type="compositionally biased region" description="Basic and acidic residues" evidence="4">
    <location>
        <begin position="220"/>
        <end position="237"/>
    </location>
</feature>
<dbReference type="InterPro" id="IPR050492">
    <property type="entry name" value="Bact_metal-bind_prot9"/>
</dbReference>
<dbReference type="Proteomes" id="UP000000758">
    <property type="component" value="Chromosome"/>
</dbReference>